<proteinExistence type="predicted"/>
<accession>A0AAU6SBS6</accession>
<dbReference type="SUPFAM" id="SSF53901">
    <property type="entry name" value="Thiolase-like"/>
    <property type="match status" value="1"/>
</dbReference>
<gene>
    <name evidence="2" type="ORF">MRBLWS13_001979</name>
</gene>
<dbReference type="InterPro" id="IPR055140">
    <property type="entry name" value="Thiolase_C_2"/>
</dbReference>
<dbReference type="PANTHER" id="PTHR42870">
    <property type="entry name" value="ACETYL-COA C-ACETYLTRANSFERASE"/>
    <property type="match status" value="1"/>
</dbReference>
<dbReference type="Pfam" id="PF22691">
    <property type="entry name" value="Thiolase_C_1"/>
    <property type="match status" value="1"/>
</dbReference>
<feature type="domain" description="Thiolase C-terminal" evidence="1">
    <location>
        <begin position="239"/>
        <end position="382"/>
    </location>
</feature>
<organism evidence="2">
    <name type="scientific">Microbacterium sp. LWS13-1.2</name>
    <dbReference type="NCBI Taxonomy" id="3135264"/>
    <lineage>
        <taxon>Bacteria</taxon>
        <taxon>Bacillati</taxon>
        <taxon>Actinomycetota</taxon>
        <taxon>Actinomycetes</taxon>
        <taxon>Micrococcales</taxon>
        <taxon>Microbacteriaceae</taxon>
        <taxon>Microbacterium</taxon>
    </lineage>
</organism>
<dbReference type="InterPro" id="IPR002155">
    <property type="entry name" value="Thiolase"/>
</dbReference>
<reference evidence="2" key="1">
    <citation type="submission" date="2024-04" db="EMBL/GenBank/DDBJ databases">
        <authorList>
            <person name="Roder T."/>
            <person name="Oberhansli S."/>
            <person name="Kreuzer M."/>
        </authorList>
    </citation>
    <scope>NUCLEOTIDE SEQUENCE</scope>
    <source>
        <strain evidence="2">LWS13-1.2</strain>
    </source>
</reference>
<dbReference type="AlphaFoldDB" id="A0AAU6SBS6"/>
<dbReference type="PANTHER" id="PTHR42870:SF1">
    <property type="entry name" value="NON-SPECIFIC LIPID-TRANSFER PROTEIN-LIKE 2"/>
    <property type="match status" value="1"/>
</dbReference>
<protein>
    <submittedName>
        <fullName evidence="2">Thiolase domain-containing protein</fullName>
    </submittedName>
</protein>
<dbReference type="PIRSF" id="PIRSF000429">
    <property type="entry name" value="Ac-CoA_Ac_transf"/>
    <property type="match status" value="1"/>
</dbReference>
<name>A0AAU6SBS6_9MICO</name>
<evidence type="ECO:0000313" key="2">
    <source>
        <dbReference type="EMBL" id="WZO34324.1"/>
    </source>
</evidence>
<sequence>MISMHRGDIAIAGASETARLGKIPDQSVLQLHAEAAVRALADAGIAAAEVDGIANDGMPPYDVSDYLGIRPRWLDGTSVGGGSFMVLVRHAAAAIASGAADVVLVTHGESGRSRVGARPYASDGSSLGGQFEHPYGAMAPYSTFTTPVLAFLEGRGMSPRDLAVVAAAQREWAVGNPRALRNEPITVDEVLAGPEIAYPFTRDMCCVVTDGGGALVLMSAERAADLPSASRTVYLLGSGEAAESPLLSQMDDLESFGAFRSASAEAFRTAGITHADVDHIMFYDAFAHLPLYMLEDTGFVGRGESGAFYAEGNSRPGGRLPVNTNGGGLSYTHTGKYGMFAIQEAVRQLRGEAFNQVEGVEISFVQGIGMMFGSAGTLILSNRRP</sequence>
<dbReference type="Gene3D" id="3.40.47.10">
    <property type="match status" value="1"/>
</dbReference>
<dbReference type="RefSeq" id="WP_349428881.1">
    <property type="nucleotide sequence ID" value="NZ_CP151632.1"/>
</dbReference>
<dbReference type="GO" id="GO:0016747">
    <property type="term" value="F:acyltransferase activity, transferring groups other than amino-acyl groups"/>
    <property type="evidence" value="ECO:0007669"/>
    <property type="project" value="InterPro"/>
</dbReference>
<dbReference type="InterPro" id="IPR016039">
    <property type="entry name" value="Thiolase-like"/>
</dbReference>
<dbReference type="EMBL" id="CP151632">
    <property type="protein sequence ID" value="WZO34324.1"/>
    <property type="molecule type" value="Genomic_DNA"/>
</dbReference>
<evidence type="ECO:0000259" key="1">
    <source>
        <dbReference type="Pfam" id="PF22691"/>
    </source>
</evidence>
<dbReference type="CDD" id="cd00829">
    <property type="entry name" value="SCP-x_thiolase"/>
    <property type="match status" value="1"/>
</dbReference>